<sequence>MKTSNLVDYESFGDGMPIVFLHGMALSKESNIFFFEPFLQFSNWQRIYLDLPGMGHSAPIDKANSDTVLDTLVKSIKEIIGNQKFVLYGHSYGGYMAQALAEIFSNQIIGLFLTAPVVTAHKSKRLLAKHQNIFIEPVKVDKNADYYNDFLSMNSRINQENWENIKN</sequence>
<accession>A0ABN9YXQ8</accession>
<evidence type="ECO:0000259" key="1">
    <source>
        <dbReference type="Pfam" id="PF00561"/>
    </source>
</evidence>
<dbReference type="Proteomes" id="UP001314166">
    <property type="component" value="Unassembled WGS sequence"/>
</dbReference>
<keyword evidence="3" id="KW-1185">Reference proteome</keyword>
<protein>
    <submittedName>
        <fullName evidence="2">Alpha/beta hydrolase fold (MenH)</fullName>
    </submittedName>
</protein>
<evidence type="ECO:0000313" key="3">
    <source>
        <dbReference type="Proteomes" id="UP001314166"/>
    </source>
</evidence>
<dbReference type="EMBL" id="CAUZMB010000007">
    <property type="protein sequence ID" value="CAK1248565.1"/>
    <property type="molecule type" value="Genomic_DNA"/>
</dbReference>
<organism evidence="2 3">
    <name type="scientific">Fructobacillus evanidus</name>
    <dbReference type="NCBI Taxonomy" id="3064281"/>
    <lineage>
        <taxon>Bacteria</taxon>
        <taxon>Bacillati</taxon>
        <taxon>Bacillota</taxon>
        <taxon>Bacilli</taxon>
        <taxon>Lactobacillales</taxon>
        <taxon>Lactobacillaceae</taxon>
        <taxon>Fructobacillus</taxon>
    </lineage>
</organism>
<feature type="domain" description="AB hydrolase-1" evidence="1">
    <location>
        <begin position="17"/>
        <end position="125"/>
    </location>
</feature>
<dbReference type="RefSeq" id="WP_338344172.1">
    <property type="nucleotide sequence ID" value="NZ_CAUZLH010000007.1"/>
</dbReference>
<evidence type="ECO:0000313" key="2">
    <source>
        <dbReference type="EMBL" id="CAK1248565.1"/>
    </source>
</evidence>
<comment type="caution">
    <text evidence="2">The sequence shown here is derived from an EMBL/GenBank/DDBJ whole genome shotgun (WGS) entry which is preliminary data.</text>
</comment>
<dbReference type="InterPro" id="IPR000073">
    <property type="entry name" value="AB_hydrolase_1"/>
</dbReference>
<dbReference type="GO" id="GO:0016787">
    <property type="term" value="F:hydrolase activity"/>
    <property type="evidence" value="ECO:0007669"/>
    <property type="project" value="UniProtKB-KW"/>
</dbReference>
<dbReference type="InterPro" id="IPR029058">
    <property type="entry name" value="AB_hydrolase_fold"/>
</dbReference>
<dbReference type="Pfam" id="PF00561">
    <property type="entry name" value="Abhydrolase_1"/>
    <property type="match status" value="1"/>
</dbReference>
<dbReference type="PANTHER" id="PTHR42886:SF29">
    <property type="entry name" value="PUMMELIG, ISOFORM A"/>
    <property type="match status" value="1"/>
</dbReference>
<name>A0ABN9YXQ8_9LACO</name>
<proteinExistence type="predicted"/>
<dbReference type="SUPFAM" id="SSF53474">
    <property type="entry name" value="alpha/beta-Hydrolases"/>
    <property type="match status" value="1"/>
</dbReference>
<dbReference type="PANTHER" id="PTHR42886">
    <property type="entry name" value="RE40534P-RELATED"/>
    <property type="match status" value="1"/>
</dbReference>
<keyword evidence="2" id="KW-0378">Hydrolase</keyword>
<reference evidence="2 3" key="1">
    <citation type="submission" date="2023-10" db="EMBL/GenBank/DDBJ databases">
        <authorList>
            <person name="Botero Cardona J."/>
        </authorList>
    </citation>
    <scope>NUCLEOTIDE SEQUENCE [LARGE SCALE GENOMIC DNA]</scope>
    <source>
        <strain evidence="2 3">R-55214</strain>
    </source>
</reference>
<gene>
    <name evidence="2" type="ORF">R55214_HHFBAMCI_01188</name>
</gene>
<dbReference type="Gene3D" id="3.40.50.1820">
    <property type="entry name" value="alpha/beta hydrolase"/>
    <property type="match status" value="1"/>
</dbReference>